<comment type="pathway">
    <text evidence="1">Cofactor biosynthesis; adenosylcobalamin biosynthesis.</text>
</comment>
<proteinExistence type="predicted"/>
<dbReference type="Proteomes" id="UP000053372">
    <property type="component" value="Unassembled WGS sequence"/>
</dbReference>
<dbReference type="GO" id="GO:0016994">
    <property type="term" value="F:precorrin-6A reductase activity"/>
    <property type="evidence" value="ECO:0007669"/>
    <property type="project" value="InterPro"/>
</dbReference>
<gene>
    <name evidence="4" type="ORF">BC008_10290</name>
    <name evidence="5" type="ORF">BC008_10485</name>
</gene>
<keyword evidence="3" id="KW-0560">Oxidoreductase</keyword>
<dbReference type="AlphaFoldDB" id="A0A0V7ZE76"/>
<dbReference type="RefSeq" id="WP_058184662.1">
    <property type="nucleotide sequence ID" value="NZ_LMTZ01000152.1"/>
</dbReference>
<keyword evidence="6" id="KW-1185">Reference proteome</keyword>
<evidence type="ECO:0000313" key="4">
    <source>
        <dbReference type="EMBL" id="KST62550.1"/>
    </source>
</evidence>
<keyword evidence="2" id="KW-0169">Cobalamin biosynthesis</keyword>
<dbReference type="EMBL" id="LMTZ01000153">
    <property type="protein sequence ID" value="KST62550.1"/>
    <property type="molecule type" value="Genomic_DNA"/>
</dbReference>
<comment type="caution">
    <text evidence="4">The sequence shown here is derived from an EMBL/GenBank/DDBJ whole genome shotgun (WGS) entry which is preliminary data.</text>
</comment>
<dbReference type="PANTHER" id="PTHR36925">
    <property type="entry name" value="COBALT-PRECORRIN-6A REDUCTASE"/>
    <property type="match status" value="1"/>
</dbReference>
<organism evidence="4 6">
    <name type="scientific">Mastigocoleus testarum BC008</name>
    <dbReference type="NCBI Taxonomy" id="371196"/>
    <lineage>
        <taxon>Bacteria</taxon>
        <taxon>Bacillati</taxon>
        <taxon>Cyanobacteriota</taxon>
        <taxon>Cyanophyceae</taxon>
        <taxon>Nostocales</taxon>
        <taxon>Hapalosiphonaceae</taxon>
        <taxon>Mastigocoleus</taxon>
    </lineage>
</organism>
<dbReference type="GO" id="GO:0009236">
    <property type="term" value="P:cobalamin biosynthetic process"/>
    <property type="evidence" value="ECO:0007669"/>
    <property type="project" value="UniProtKB-UniPathway"/>
</dbReference>
<dbReference type="UniPathway" id="UPA00148"/>
<dbReference type="InterPro" id="IPR003723">
    <property type="entry name" value="Precorrin-6x_reduct"/>
</dbReference>
<sequence length="264" mass="29342">MKRLLILGGTKEASQLAIKAATISNVEVRLSVAGRTTQARYQVGVTRVGGFGGVPGLIKYLQDDAIDILIDATHPFAAKISLHAAVAAKELDLPRLMLIRPEWLLQAGDNWLEVDSIINAAKILEENAKRVFLAVGRQQIIHFAYIDNIWFLMRLIEPPKQDDLIPKGSVILDRGPFKLIKEKELLIEHQIDTIVSKNSGGDATIAKITAARELGIKVVMVNRPQLPLGERVNNVEDALRWLLLLKNALWCSSLFFFSQILLAR</sequence>
<dbReference type="PANTHER" id="PTHR36925:SF1">
    <property type="entry name" value="COBALT-PRECORRIN-6A REDUCTASE"/>
    <property type="match status" value="1"/>
</dbReference>
<evidence type="ECO:0000313" key="6">
    <source>
        <dbReference type="Proteomes" id="UP000053372"/>
    </source>
</evidence>
<dbReference type="NCBIfam" id="NF005968">
    <property type="entry name" value="PRK08057.1-2"/>
    <property type="match status" value="1"/>
</dbReference>
<dbReference type="PROSITE" id="PS51014">
    <property type="entry name" value="COBK_CBIJ"/>
    <property type="match status" value="1"/>
</dbReference>
<dbReference type="OrthoDB" id="9780707at2"/>
<dbReference type="EMBL" id="LMTZ01000152">
    <property type="protein sequence ID" value="KST62588.1"/>
    <property type="molecule type" value="Genomic_DNA"/>
</dbReference>
<reference evidence="4 6" key="1">
    <citation type="journal article" date="2015" name="Genome Announc.">
        <title>Draft Genome of the Euendolithic (true boring) Cyanobacterium Mastigocoleus testarum strain BC008.</title>
        <authorList>
            <person name="Guida B.S."/>
            <person name="Garcia-Pichel F."/>
        </authorList>
    </citation>
    <scope>NUCLEOTIDE SEQUENCE [LARGE SCALE GENOMIC DNA]</scope>
    <source>
        <strain evidence="4 6">BC008</strain>
    </source>
</reference>
<accession>A0A0V7ZE76</accession>
<evidence type="ECO:0000256" key="3">
    <source>
        <dbReference type="ARBA" id="ARBA00023002"/>
    </source>
</evidence>
<evidence type="ECO:0000256" key="2">
    <source>
        <dbReference type="ARBA" id="ARBA00022573"/>
    </source>
</evidence>
<dbReference type="Pfam" id="PF02571">
    <property type="entry name" value="CbiJ"/>
    <property type="match status" value="1"/>
</dbReference>
<evidence type="ECO:0000313" key="5">
    <source>
        <dbReference type="EMBL" id="KST62588.1"/>
    </source>
</evidence>
<dbReference type="NCBIfam" id="TIGR00715">
    <property type="entry name" value="precor6x_red"/>
    <property type="match status" value="1"/>
</dbReference>
<protein>
    <submittedName>
        <fullName evidence="4">Cobalt-precorrin-6X reductase</fullName>
    </submittedName>
</protein>
<name>A0A0V7ZE76_9CYAN</name>
<evidence type="ECO:0000256" key="1">
    <source>
        <dbReference type="ARBA" id="ARBA00004953"/>
    </source>
</evidence>